<protein>
    <recommendedName>
        <fullName evidence="3">DUF8017 domain-containing protein</fullName>
    </recommendedName>
</protein>
<feature type="domain" description="DUF8017" evidence="3">
    <location>
        <begin position="177"/>
        <end position="359"/>
    </location>
</feature>
<dbReference type="Proteomes" id="UP001195724">
    <property type="component" value="Unassembled WGS sequence"/>
</dbReference>
<dbReference type="Proteomes" id="UP000671828">
    <property type="component" value="Chromosome"/>
</dbReference>
<evidence type="ECO:0000313" key="7">
    <source>
        <dbReference type="Proteomes" id="UP001195724"/>
    </source>
</evidence>
<keyword evidence="7" id="KW-1185">Reference proteome</keyword>
<feature type="compositionally biased region" description="Gly residues" evidence="1">
    <location>
        <begin position="7"/>
        <end position="19"/>
    </location>
</feature>
<feature type="region of interest" description="Disordered" evidence="1">
    <location>
        <begin position="1"/>
        <end position="112"/>
    </location>
</feature>
<accession>A0A8T8HU20</accession>
<feature type="compositionally biased region" description="Low complexity" evidence="1">
    <location>
        <begin position="37"/>
        <end position="53"/>
    </location>
</feature>
<dbReference type="InterPro" id="IPR058330">
    <property type="entry name" value="DUF8017"/>
</dbReference>
<evidence type="ECO:0000313" key="4">
    <source>
        <dbReference type="EMBL" id="MBM7813468.1"/>
    </source>
</evidence>
<feature type="compositionally biased region" description="Gly residues" evidence="1">
    <location>
        <begin position="91"/>
        <end position="103"/>
    </location>
</feature>
<reference evidence="5" key="2">
    <citation type="submission" date="2021-04" db="EMBL/GenBank/DDBJ databases">
        <title>Saccharothrix algeriensis WGS.</title>
        <authorList>
            <person name="Stuskova K."/>
            <person name="Hakalova E."/>
            <person name="Tebbal A.B."/>
            <person name="Eichmeier A."/>
        </authorList>
    </citation>
    <scope>NUCLEOTIDE SEQUENCE</scope>
    <source>
        <strain evidence="5">NRRL B-24137</strain>
    </source>
</reference>
<feature type="compositionally biased region" description="Gly residues" evidence="1">
    <location>
        <begin position="54"/>
        <end position="70"/>
    </location>
</feature>
<dbReference type="EMBL" id="CP072788">
    <property type="protein sequence ID" value="QTR01982.1"/>
    <property type="molecule type" value="Genomic_DNA"/>
</dbReference>
<sequence length="360" mass="36989">MTYPGDGQSGWAGQSGQGDWGQQNPGGPQQGYGQPGYGQPQPGYGAQPDYGSQPGYGPGFGQQPGYGAQPGYGPQPVHGYGQPQPGYGDQQPGGGYGGLGVFSGGDEPPPRKGGAKVWLIVGLVVVLLVGGGLTAYFTLGAEETQPVANSSAQNPTTTTTTAPSPTTTSRASGPSCEASRPNWNCLPVEGLSYSYEVPKSWSPNPGSAEVPDMKDVRLTGITVYGVYECGGTRYNRGSTGGVVVPQTDMPAVAKEFAQKLGTLYYSSGKTSEVKLSEPKPVKVPNGNRPQIEGVQVDATVTTSGNDCLATKGVVKILVLKGSTGFHVFMANGDLEGGPADPEPVAEADLQAMVDSVKPLA</sequence>
<gene>
    <name evidence="5" type="ORF">J7S33_22430</name>
    <name evidence="4" type="ORF">JOE68_004333</name>
</gene>
<evidence type="ECO:0000313" key="5">
    <source>
        <dbReference type="EMBL" id="QTR01982.1"/>
    </source>
</evidence>
<dbReference type="AlphaFoldDB" id="A0A8T8HU20"/>
<evidence type="ECO:0000256" key="1">
    <source>
        <dbReference type="SAM" id="MobiDB-lite"/>
    </source>
</evidence>
<name>A0A8T8HU20_9PSEU</name>
<feature type="compositionally biased region" description="Low complexity" evidence="1">
    <location>
        <begin position="148"/>
        <end position="175"/>
    </location>
</feature>
<evidence type="ECO:0000256" key="2">
    <source>
        <dbReference type="SAM" id="Phobius"/>
    </source>
</evidence>
<feature type="compositionally biased region" description="Low complexity" evidence="1">
    <location>
        <begin position="71"/>
        <end position="90"/>
    </location>
</feature>
<keyword evidence="2" id="KW-1133">Transmembrane helix</keyword>
<evidence type="ECO:0000313" key="6">
    <source>
        <dbReference type="Proteomes" id="UP000671828"/>
    </source>
</evidence>
<keyword evidence="2" id="KW-0472">Membrane</keyword>
<dbReference type="Pfam" id="PF26056">
    <property type="entry name" value="DUF8017"/>
    <property type="match status" value="1"/>
</dbReference>
<organism evidence="5 6">
    <name type="scientific">Saccharothrix algeriensis</name>
    <dbReference type="NCBI Taxonomy" id="173560"/>
    <lineage>
        <taxon>Bacteria</taxon>
        <taxon>Bacillati</taxon>
        <taxon>Actinomycetota</taxon>
        <taxon>Actinomycetes</taxon>
        <taxon>Pseudonocardiales</taxon>
        <taxon>Pseudonocardiaceae</taxon>
        <taxon>Saccharothrix</taxon>
    </lineage>
</organism>
<feature type="region of interest" description="Disordered" evidence="1">
    <location>
        <begin position="145"/>
        <end position="179"/>
    </location>
</feature>
<dbReference type="RefSeq" id="WP_204844098.1">
    <property type="nucleotide sequence ID" value="NZ_JAFBCL010000001.1"/>
</dbReference>
<proteinExistence type="predicted"/>
<evidence type="ECO:0000259" key="3">
    <source>
        <dbReference type="Pfam" id="PF26056"/>
    </source>
</evidence>
<reference evidence="4 7" key="1">
    <citation type="submission" date="2021-01" db="EMBL/GenBank/DDBJ databases">
        <title>Sequencing the genomes of 1000 actinobacteria strains.</title>
        <authorList>
            <person name="Klenk H.-P."/>
        </authorList>
    </citation>
    <scope>NUCLEOTIDE SEQUENCE [LARGE SCALE GENOMIC DNA]</scope>
    <source>
        <strain evidence="4 7">DSM 44581</strain>
    </source>
</reference>
<keyword evidence="2" id="KW-0812">Transmembrane</keyword>
<feature type="transmembrane region" description="Helical" evidence="2">
    <location>
        <begin position="117"/>
        <end position="139"/>
    </location>
</feature>
<dbReference type="EMBL" id="JAFBCL010000001">
    <property type="protein sequence ID" value="MBM7813468.1"/>
    <property type="molecule type" value="Genomic_DNA"/>
</dbReference>